<protein>
    <recommendedName>
        <fullName evidence="4">LexA repressor DNA-binding domain-containing protein</fullName>
    </recommendedName>
</protein>
<sequence length="101" mass="11708">MLTDYERKVLRILFNYSSGRRRLPTIHELTVKTGKGKPDVMAALDALVAAAYIHWEDRSDSAHIVILEGWERESEKPKMDPKPAPAYNNNNNNNTDYWTQY</sequence>
<comment type="caution">
    <text evidence="2">The sequence shown here is derived from an EMBL/GenBank/DDBJ whole genome shotgun (WGS) entry which is preliminary data.</text>
</comment>
<evidence type="ECO:0000313" key="2">
    <source>
        <dbReference type="EMBL" id="MBP2249267.1"/>
    </source>
</evidence>
<gene>
    <name evidence="2" type="ORF">J2Z28_005962</name>
</gene>
<dbReference type="EMBL" id="JAGIKV010000035">
    <property type="protein sequence ID" value="MBP2249267.1"/>
    <property type="molecule type" value="Genomic_DNA"/>
</dbReference>
<organism evidence="2 3">
    <name type="scientific">Paenibacillus xylanexedens</name>
    <dbReference type="NCBI Taxonomy" id="528191"/>
    <lineage>
        <taxon>Bacteria</taxon>
        <taxon>Bacillati</taxon>
        <taxon>Bacillota</taxon>
        <taxon>Bacilli</taxon>
        <taxon>Bacillales</taxon>
        <taxon>Paenibacillaceae</taxon>
        <taxon>Paenibacillus</taxon>
    </lineage>
</organism>
<accession>A0ABS4S2A9</accession>
<dbReference type="Proteomes" id="UP000810207">
    <property type="component" value="Unassembled WGS sequence"/>
</dbReference>
<keyword evidence="3" id="KW-1185">Reference proteome</keyword>
<reference evidence="2 3" key="1">
    <citation type="submission" date="2021-03" db="EMBL/GenBank/DDBJ databases">
        <title>Genomic Encyclopedia of Type Strains, Phase IV (KMG-IV): sequencing the most valuable type-strain genomes for metagenomic binning, comparative biology and taxonomic classification.</title>
        <authorList>
            <person name="Goeker M."/>
        </authorList>
    </citation>
    <scope>NUCLEOTIDE SEQUENCE [LARGE SCALE GENOMIC DNA]</scope>
    <source>
        <strain evidence="2 3">DSM 21292</strain>
    </source>
</reference>
<evidence type="ECO:0000256" key="1">
    <source>
        <dbReference type="SAM" id="MobiDB-lite"/>
    </source>
</evidence>
<feature type="region of interest" description="Disordered" evidence="1">
    <location>
        <begin position="72"/>
        <end position="101"/>
    </location>
</feature>
<feature type="compositionally biased region" description="Basic and acidic residues" evidence="1">
    <location>
        <begin position="72"/>
        <end position="81"/>
    </location>
</feature>
<proteinExistence type="predicted"/>
<name>A0ABS4S2A9_PAEXY</name>
<evidence type="ECO:0000313" key="3">
    <source>
        <dbReference type="Proteomes" id="UP000810207"/>
    </source>
</evidence>
<evidence type="ECO:0008006" key="4">
    <source>
        <dbReference type="Google" id="ProtNLM"/>
    </source>
</evidence>
<dbReference type="RefSeq" id="WP_211085461.1">
    <property type="nucleotide sequence ID" value="NZ_CBCSLC010000022.1"/>
</dbReference>